<reference evidence="11 12" key="1">
    <citation type="submission" date="2021-09" db="EMBL/GenBank/DDBJ databases">
        <title>Isoptericola luteus sp. nov., a novel bacterium isolated from Harbin, the capital city of Heilongjiang province.</title>
        <authorList>
            <person name="Li J."/>
        </authorList>
    </citation>
    <scope>NUCLEOTIDE SEQUENCE [LARGE SCALE GENOMIC DNA]</scope>
    <source>
        <strain evidence="11 12">NEAU-Y5</strain>
    </source>
</reference>
<keyword evidence="7" id="KW-1015">Disulfide bond</keyword>
<evidence type="ECO:0000256" key="7">
    <source>
        <dbReference type="ARBA" id="ARBA00023157"/>
    </source>
</evidence>
<keyword evidence="5" id="KW-0408">Iron</keyword>
<sequence length="172" mass="16314">MTVPTAPASPAPAVAGPDPAVARHGAACACGPTRRQVLRGTGAVAGALAGAGVLAACAERRLTPQEAAASASAVGPGTVVVALADVPVGGAVAATVGGHDVLVTQPAAGEVHAFTAVCTHAGCTVAPDGGELVCPCHQSRYALADAAVLGGPAPEPLPAIEVVVSGEDVVLA</sequence>
<keyword evidence="3" id="KW-0001">2Fe-2S</keyword>
<dbReference type="InterPro" id="IPR006311">
    <property type="entry name" value="TAT_signal"/>
</dbReference>
<dbReference type="InterPro" id="IPR017941">
    <property type="entry name" value="Rieske_2Fe-2S"/>
</dbReference>
<comment type="caution">
    <text evidence="11">The sequence shown here is derived from an EMBL/GenBank/DDBJ whole genome shotgun (WGS) entry which is preliminary data.</text>
</comment>
<evidence type="ECO:0000256" key="8">
    <source>
        <dbReference type="ARBA" id="ARBA00029586"/>
    </source>
</evidence>
<dbReference type="Proteomes" id="UP001319870">
    <property type="component" value="Unassembled WGS sequence"/>
</dbReference>
<comment type="function">
    <text evidence="1">Iron-sulfur subunit of the cytochrome bc1 complex, an essential component of the respiratory electron transport chain required for ATP synthesis. The bc1 complex catalyzes the oxidation of menaquinol and the reduction of cytochrome c in the respiratory chain. The bc1 complex operates through a Q-cycle mechanism that couples electron transfer to generation of the proton gradient that drives ATP synthesis.</text>
</comment>
<dbReference type="Gene3D" id="2.102.10.10">
    <property type="entry name" value="Rieske [2Fe-2S] iron-sulphur domain"/>
    <property type="match status" value="1"/>
</dbReference>
<keyword evidence="6" id="KW-0411">Iron-sulfur</keyword>
<dbReference type="PRINTS" id="PR00162">
    <property type="entry name" value="RIESKE"/>
</dbReference>
<dbReference type="PROSITE" id="PS51318">
    <property type="entry name" value="TAT"/>
    <property type="match status" value="1"/>
</dbReference>
<dbReference type="CDD" id="cd03467">
    <property type="entry name" value="Rieske"/>
    <property type="match status" value="1"/>
</dbReference>
<gene>
    <name evidence="11" type="ORF">LEP48_07095</name>
</gene>
<evidence type="ECO:0000313" key="11">
    <source>
        <dbReference type="EMBL" id="MCA5893121.1"/>
    </source>
</evidence>
<evidence type="ECO:0000256" key="2">
    <source>
        <dbReference type="ARBA" id="ARBA00015816"/>
    </source>
</evidence>
<comment type="cofactor">
    <cofactor evidence="9">
        <name>[2Fe-2S] cluster</name>
        <dbReference type="ChEBI" id="CHEBI:190135"/>
    </cofactor>
</comment>
<evidence type="ECO:0000256" key="3">
    <source>
        <dbReference type="ARBA" id="ARBA00022714"/>
    </source>
</evidence>
<dbReference type="PANTHER" id="PTHR10134">
    <property type="entry name" value="CYTOCHROME B-C1 COMPLEX SUBUNIT RIESKE, MITOCHONDRIAL"/>
    <property type="match status" value="1"/>
</dbReference>
<dbReference type="InterPro" id="IPR014349">
    <property type="entry name" value="Rieske_Fe-S_prot"/>
</dbReference>
<dbReference type="RefSeq" id="WP_225564895.1">
    <property type="nucleotide sequence ID" value="NZ_JAIXCQ010000004.1"/>
</dbReference>
<dbReference type="PROSITE" id="PS51296">
    <property type="entry name" value="RIESKE"/>
    <property type="match status" value="1"/>
</dbReference>
<evidence type="ECO:0000256" key="9">
    <source>
        <dbReference type="ARBA" id="ARBA00034078"/>
    </source>
</evidence>
<organism evidence="11 12">
    <name type="scientific">Isoptericola luteus</name>
    <dbReference type="NCBI Taxonomy" id="2879484"/>
    <lineage>
        <taxon>Bacteria</taxon>
        <taxon>Bacillati</taxon>
        <taxon>Actinomycetota</taxon>
        <taxon>Actinomycetes</taxon>
        <taxon>Micrococcales</taxon>
        <taxon>Promicromonosporaceae</taxon>
        <taxon>Isoptericola</taxon>
    </lineage>
</organism>
<evidence type="ECO:0000256" key="4">
    <source>
        <dbReference type="ARBA" id="ARBA00022723"/>
    </source>
</evidence>
<dbReference type="Pfam" id="PF00355">
    <property type="entry name" value="Rieske"/>
    <property type="match status" value="1"/>
</dbReference>
<name>A0ABS7ZFN5_9MICO</name>
<evidence type="ECO:0000256" key="6">
    <source>
        <dbReference type="ARBA" id="ARBA00023014"/>
    </source>
</evidence>
<protein>
    <recommendedName>
        <fullName evidence="2">Cytochrome bc1 complex Rieske iron-sulfur subunit</fullName>
    </recommendedName>
    <alternativeName>
        <fullName evidence="8">Cytochrome bc1 reductase complex subunit QcrA</fullName>
    </alternativeName>
</protein>
<dbReference type="SUPFAM" id="SSF50022">
    <property type="entry name" value="ISP domain"/>
    <property type="match status" value="1"/>
</dbReference>
<evidence type="ECO:0000256" key="1">
    <source>
        <dbReference type="ARBA" id="ARBA00002494"/>
    </source>
</evidence>
<feature type="domain" description="Rieske" evidence="10">
    <location>
        <begin position="78"/>
        <end position="171"/>
    </location>
</feature>
<evidence type="ECO:0000256" key="5">
    <source>
        <dbReference type="ARBA" id="ARBA00023004"/>
    </source>
</evidence>
<dbReference type="EMBL" id="JAIXCQ010000004">
    <property type="protein sequence ID" value="MCA5893121.1"/>
    <property type="molecule type" value="Genomic_DNA"/>
</dbReference>
<dbReference type="InterPro" id="IPR005805">
    <property type="entry name" value="Rieske_Fe-S_prot_C"/>
</dbReference>
<keyword evidence="12" id="KW-1185">Reference proteome</keyword>
<evidence type="ECO:0000313" key="12">
    <source>
        <dbReference type="Proteomes" id="UP001319870"/>
    </source>
</evidence>
<dbReference type="InterPro" id="IPR036922">
    <property type="entry name" value="Rieske_2Fe-2S_sf"/>
</dbReference>
<keyword evidence="4" id="KW-0479">Metal-binding</keyword>
<evidence type="ECO:0000259" key="10">
    <source>
        <dbReference type="PROSITE" id="PS51296"/>
    </source>
</evidence>
<proteinExistence type="predicted"/>
<accession>A0ABS7ZFN5</accession>